<feature type="domain" description="DUF6598" evidence="1">
    <location>
        <begin position="62"/>
        <end position="303"/>
    </location>
</feature>
<dbReference type="Pfam" id="PF20241">
    <property type="entry name" value="DUF6598"/>
    <property type="match status" value="1"/>
</dbReference>
<organism evidence="2 3">
    <name type="scientific">Panicum virgatum</name>
    <name type="common">Blackwell switchgrass</name>
    <dbReference type="NCBI Taxonomy" id="38727"/>
    <lineage>
        <taxon>Eukaryota</taxon>
        <taxon>Viridiplantae</taxon>
        <taxon>Streptophyta</taxon>
        <taxon>Embryophyta</taxon>
        <taxon>Tracheophyta</taxon>
        <taxon>Spermatophyta</taxon>
        <taxon>Magnoliopsida</taxon>
        <taxon>Liliopsida</taxon>
        <taxon>Poales</taxon>
        <taxon>Poaceae</taxon>
        <taxon>PACMAD clade</taxon>
        <taxon>Panicoideae</taxon>
        <taxon>Panicodae</taxon>
        <taxon>Paniceae</taxon>
        <taxon>Panicinae</taxon>
        <taxon>Panicum</taxon>
        <taxon>Panicum sect. Hiantes</taxon>
    </lineage>
</organism>
<dbReference type="EMBL" id="CM029042">
    <property type="protein sequence ID" value="KAG2621627.1"/>
    <property type="molecule type" value="Genomic_DNA"/>
</dbReference>
<keyword evidence="3" id="KW-1185">Reference proteome</keyword>
<dbReference type="Proteomes" id="UP000823388">
    <property type="component" value="Chromosome 3N"/>
</dbReference>
<name>A0A8T0UGZ2_PANVG</name>
<evidence type="ECO:0000259" key="1">
    <source>
        <dbReference type="Pfam" id="PF20241"/>
    </source>
</evidence>
<evidence type="ECO:0000313" key="3">
    <source>
        <dbReference type="Proteomes" id="UP000823388"/>
    </source>
</evidence>
<comment type="caution">
    <text evidence="2">The sequence shown here is derived from an EMBL/GenBank/DDBJ whole genome shotgun (WGS) entry which is preliminary data.</text>
</comment>
<evidence type="ECO:0000313" key="2">
    <source>
        <dbReference type="EMBL" id="KAG2621627.1"/>
    </source>
</evidence>
<reference evidence="2" key="1">
    <citation type="submission" date="2020-05" db="EMBL/GenBank/DDBJ databases">
        <title>WGS assembly of Panicum virgatum.</title>
        <authorList>
            <person name="Lovell J.T."/>
            <person name="Jenkins J."/>
            <person name="Shu S."/>
            <person name="Juenger T.E."/>
            <person name="Schmutz J."/>
        </authorList>
    </citation>
    <scope>NUCLEOTIDE SEQUENCE</scope>
    <source>
        <strain evidence="2">AP13</strain>
    </source>
</reference>
<protein>
    <recommendedName>
        <fullName evidence="1">DUF6598 domain-containing protein</fullName>
    </recommendedName>
</protein>
<gene>
    <name evidence="2" type="ORF">PVAP13_3NG315700</name>
</gene>
<dbReference type="PANTHER" id="PTHR33065">
    <property type="entry name" value="OS07G0486400 PROTEIN"/>
    <property type="match status" value="1"/>
</dbReference>
<dbReference type="PANTHER" id="PTHR33065:SF130">
    <property type="entry name" value="OS05G0554800 PROTEIN"/>
    <property type="match status" value="1"/>
</dbReference>
<dbReference type="AlphaFoldDB" id="A0A8T0UGZ2"/>
<accession>A0A8T0UGZ2</accession>
<dbReference type="InterPro" id="IPR046533">
    <property type="entry name" value="DUF6598"/>
</dbReference>
<dbReference type="EMBL" id="CM029042">
    <property type="protein sequence ID" value="KAG2621626.1"/>
    <property type="molecule type" value="Genomic_DNA"/>
</dbReference>
<proteinExistence type="predicted"/>
<sequence length="309" mass="36004">MTTDYMVCETEEVIVETSEPDSNEFLFWRLDEDMESKIEALRNWERKVTCRTLCSCYPAQALQVCELSISTKEDRIIASSQAYIFGSFAIRDHYDRRRINIFNRERTNPVRIDFSNGVGKVRITNPRRGILYGNLAFDYDLNVIYTTLEGYKKEEKINGKALYNGKKHPYSSRPETMRASIPIKNDSNMKEINLKFIRFPQGIEAGINIEPPEGLNFRLTARMGDLPNEIIVFDSKYDMPRGDAYHNSLKFVLVVPCLDILELKYTEHNQQPDEQPKICTFNSLYHGFISEVIILKYGTIKMEIKWSRM</sequence>